<dbReference type="Pfam" id="PF23770">
    <property type="entry name" value="Beta-prop_RIG_1st"/>
    <property type="match status" value="1"/>
</dbReference>
<feature type="compositionally biased region" description="Basic and acidic residues" evidence="4">
    <location>
        <begin position="910"/>
        <end position="928"/>
    </location>
</feature>
<evidence type="ECO:0000259" key="6">
    <source>
        <dbReference type="Pfam" id="PF23774"/>
    </source>
</evidence>
<feature type="repeat" description="WD" evidence="3">
    <location>
        <begin position="803"/>
        <end position="845"/>
    </location>
</feature>
<dbReference type="Pfam" id="PF23775">
    <property type="entry name" value="Beta-prop_RIG_2nd"/>
    <property type="match status" value="1"/>
</dbReference>
<dbReference type="SMART" id="SM00320">
    <property type="entry name" value="WD40"/>
    <property type="match status" value="7"/>
</dbReference>
<dbReference type="InterPro" id="IPR052640">
    <property type="entry name" value="Gemin-5"/>
</dbReference>
<dbReference type="Gene3D" id="2.130.10.10">
    <property type="entry name" value="YVTN repeat-like/Quinoprotein amine dehydrogenase"/>
    <property type="match status" value="3"/>
</dbReference>
<feature type="domain" description="Gem-associated protein 5 TPR" evidence="6">
    <location>
        <begin position="1020"/>
        <end position="1191"/>
    </location>
</feature>
<dbReference type="InterPro" id="IPR036322">
    <property type="entry name" value="WD40_repeat_dom_sf"/>
</dbReference>
<dbReference type="PANTHER" id="PTHR46362:SF1">
    <property type="entry name" value="GEM-ASSOCIATED PROTEIN 5"/>
    <property type="match status" value="1"/>
</dbReference>
<dbReference type="GO" id="GO:0005634">
    <property type="term" value="C:nucleus"/>
    <property type="evidence" value="ECO:0007669"/>
    <property type="project" value="TreeGrafter"/>
</dbReference>
<dbReference type="KEGG" id="mde:101890293"/>
<dbReference type="Proteomes" id="UP001652621">
    <property type="component" value="Unplaced"/>
</dbReference>
<keyword evidence="2" id="KW-0677">Repeat</keyword>
<evidence type="ECO:0000256" key="4">
    <source>
        <dbReference type="SAM" id="MobiDB-lite"/>
    </source>
</evidence>
<organism evidence="8">
    <name type="scientific">Musca domestica</name>
    <name type="common">House fly</name>
    <dbReference type="NCBI Taxonomy" id="7370"/>
    <lineage>
        <taxon>Eukaryota</taxon>
        <taxon>Metazoa</taxon>
        <taxon>Ecdysozoa</taxon>
        <taxon>Arthropoda</taxon>
        <taxon>Hexapoda</taxon>
        <taxon>Insecta</taxon>
        <taxon>Pterygota</taxon>
        <taxon>Neoptera</taxon>
        <taxon>Endopterygota</taxon>
        <taxon>Diptera</taxon>
        <taxon>Brachycera</taxon>
        <taxon>Muscomorpha</taxon>
        <taxon>Muscoidea</taxon>
        <taxon>Muscidae</taxon>
        <taxon>Musca</taxon>
    </lineage>
</organism>
<dbReference type="VEuPathDB" id="VectorBase:MDOA009926"/>
<evidence type="ECO:0000313" key="9">
    <source>
        <dbReference type="Proteomes" id="UP001652621"/>
    </source>
</evidence>
<dbReference type="STRING" id="7370.A0A1I8MZ98"/>
<proteinExistence type="predicted"/>
<feature type="region of interest" description="Disordered" evidence="4">
    <location>
        <begin position="348"/>
        <end position="370"/>
    </location>
</feature>
<dbReference type="Pfam" id="PF23774">
    <property type="entry name" value="TPR_GEMI5"/>
    <property type="match status" value="1"/>
</dbReference>
<gene>
    <name evidence="8" type="primary">101890293</name>
    <name evidence="10" type="synonym">LOC101890293</name>
</gene>
<evidence type="ECO:0000259" key="5">
    <source>
        <dbReference type="Pfam" id="PF23770"/>
    </source>
</evidence>
<dbReference type="GO" id="GO:0003730">
    <property type="term" value="F:mRNA 3'-UTR binding"/>
    <property type="evidence" value="ECO:0007669"/>
    <property type="project" value="TreeGrafter"/>
</dbReference>
<keyword evidence="1 3" id="KW-0853">WD repeat</keyword>
<dbReference type="InterPro" id="IPR019775">
    <property type="entry name" value="WD40_repeat_CS"/>
</dbReference>
<dbReference type="AlphaFoldDB" id="A0A1I8MZ98"/>
<dbReference type="VEuPathDB" id="VectorBase:MDOMA2_005338"/>
<feature type="region of interest" description="Disordered" evidence="4">
    <location>
        <begin position="906"/>
        <end position="928"/>
    </location>
</feature>
<dbReference type="eggNOG" id="KOG4155">
    <property type="taxonomic scope" value="Eukaryota"/>
</dbReference>
<dbReference type="EnsemblMetazoa" id="MDOA009926-RA">
    <property type="protein sequence ID" value="MDOA009926-PA"/>
    <property type="gene ID" value="MDOA009926"/>
</dbReference>
<sequence>MKIKIPLVPQWNIKNGCVCTPDGGFLYVGSRSINYISSIKDEQDTPQIKVFHTRQNIQMIDIDHHWGETEQGGETNEPASKFFVVLFQDNSVQIWDFNKGYALQGHQAHLACMRYMEGNGPSPQYAGEVFVSYMINRNVLSMDSKDIVVYCVASNSFCRRPMFISPRHHQLTSMKCSPYHENHFAVGTSRGLVLLCDLQKMVTLYTLRGHNSAIASLAWNRVLPSDAVQIEDEAKPERPLSKFAKLTRTDTTIVDADDIFDIYDYDYLDNEFGATPQEPKTKSDSISEFVGIEKTQDTSGTAAEFDFAEACQSLKEEINALRDEKPELSPEHIVSLEDCKNSNIRCDSSSCGSETDHEEQPSGRKSSEDSLVRLVCGTPSSEESVDVDGMDRVAKQSLVCQADVHAALLSESSTTTCNRENEQKLTVGVGEVKSTTDHLSADYLLASLSADGNLYIWNASTGATCDHHKLRGSNGNKNKKHTSVEISWLNSTSFITSNKSGELQLWTIEAQTGKKCTTGENSLKRYKFKEVKRPWQQCTIVAFSACRSRQYLWCVSSNREITMENMSLNKIQLQYGCVSTNIGALRECPDDMNKIALAFSDRRIGIIDISKIAPNHIHIDNFVQRIESPVTSLIWSPDCKKIAYGTQEGRIGIISVEAGHKQSPFAFNSVCGKTIYSISWEDKYLFVVCNDRIAVYEDNPNKKDAYIIPDITQVSALSVKNRFLFVGTQNGRLRLYELKSKETPNFEYELRKELELSSRYVTEIVWSPITRNKFAVTTNSNVIHILEFKEENTCLSVFRKIEIQSPKAANSCVKWSNRNENLLLTCGFDGAIRVWDLKKESSDERFLKLYHCPMKCGLFLPTDEEVVMCAGMSTSLEFIDMRTEKPDVNSTKTKRTRTLDNVQWATKTPSRNEGKPLQGDKKSNKAIDLKSPLESSNCNRCPDGSNGAKTNCDEVSKMFEELDIRKNISTVGTSVYMKIPSTLLYLTSKELNKEALEIMFNILNDSALGKTMENKSLCAKLFGSKTEAMQLLSEELKNHQNSETKGISNLYMPQVNGTLKDEILKCVQNKQLCEWHVSLAPSISYNFWQKCCQAYAEQLVEQGYVLQAVVYMMAIHQERDAIEVLVEKSYFKEALLISRIYLQPDDPLNDKISEQWITHLYKNGNLHGAALLCLLSKQNDRACECLTKIRNIGAEVERVIRLLKNLEK</sequence>
<dbReference type="PROSITE" id="PS00678">
    <property type="entry name" value="WD_REPEATS_1"/>
    <property type="match status" value="1"/>
</dbReference>
<name>A0A1I8MZ98_MUSDO</name>
<reference evidence="10" key="2">
    <citation type="submission" date="2025-04" db="UniProtKB">
        <authorList>
            <consortium name="RefSeq"/>
        </authorList>
    </citation>
    <scope>IDENTIFICATION</scope>
    <source>
        <strain evidence="10">Aabys</strain>
    </source>
</reference>
<evidence type="ECO:0000256" key="3">
    <source>
        <dbReference type="PROSITE-ProRule" id="PRU00221"/>
    </source>
</evidence>
<dbReference type="InterPro" id="IPR056424">
    <property type="entry name" value="Beta-prop_GEMI5_2nd"/>
</dbReference>
<dbReference type="InterPro" id="IPR015943">
    <property type="entry name" value="WD40/YVTN_repeat-like_dom_sf"/>
</dbReference>
<accession>A0A1I8MZ98</accession>
<protein>
    <submittedName>
        <fullName evidence="10">Protein rigor mortis</fullName>
    </submittedName>
</protein>
<dbReference type="GO" id="GO:0032797">
    <property type="term" value="C:SMN complex"/>
    <property type="evidence" value="ECO:0007669"/>
    <property type="project" value="TreeGrafter"/>
</dbReference>
<dbReference type="GeneID" id="101890293"/>
<feature type="domain" description="Gem-associated protein 5 second beta-propeller" evidence="7">
    <location>
        <begin position="589"/>
        <end position="871"/>
    </location>
</feature>
<dbReference type="OrthoDB" id="7326421at2759"/>
<dbReference type="InterPro" id="IPR001680">
    <property type="entry name" value="WD40_rpt"/>
</dbReference>
<dbReference type="RefSeq" id="XP_005176546.1">
    <property type="nucleotide sequence ID" value="XM_005176489.3"/>
</dbReference>
<reference evidence="8" key="1">
    <citation type="submission" date="2021-01" db="UniProtKB">
        <authorList>
            <consortium name="EnsemblMetazoa"/>
        </authorList>
    </citation>
    <scope>IDENTIFICATION</scope>
    <source>
        <strain evidence="8">Aabys</strain>
    </source>
</reference>
<feature type="compositionally biased region" description="Basic and acidic residues" evidence="4">
    <location>
        <begin position="354"/>
        <end position="370"/>
    </location>
</feature>
<feature type="domain" description="Gem-associated protein 5 first beta-propeller" evidence="5">
    <location>
        <begin position="22"/>
        <end position="553"/>
    </location>
</feature>
<evidence type="ECO:0000259" key="7">
    <source>
        <dbReference type="Pfam" id="PF23775"/>
    </source>
</evidence>
<dbReference type="PROSITE" id="PS50082">
    <property type="entry name" value="WD_REPEATS_2"/>
    <property type="match status" value="1"/>
</dbReference>
<dbReference type="SUPFAM" id="SSF50978">
    <property type="entry name" value="WD40 repeat-like"/>
    <property type="match status" value="3"/>
</dbReference>
<keyword evidence="9" id="KW-1185">Reference proteome</keyword>
<dbReference type="InterPro" id="IPR056432">
    <property type="entry name" value="Beta-prop_GEMI5_1st"/>
</dbReference>
<evidence type="ECO:0000313" key="10">
    <source>
        <dbReference type="RefSeq" id="XP_005176546.1"/>
    </source>
</evidence>
<evidence type="ECO:0000256" key="1">
    <source>
        <dbReference type="ARBA" id="ARBA00022574"/>
    </source>
</evidence>
<dbReference type="GO" id="GO:0000387">
    <property type="term" value="P:spliceosomal snRNP assembly"/>
    <property type="evidence" value="ECO:0007669"/>
    <property type="project" value="TreeGrafter"/>
</dbReference>
<dbReference type="InterPro" id="IPR056421">
    <property type="entry name" value="TPR_GEMI5"/>
</dbReference>
<dbReference type="PANTHER" id="PTHR46362">
    <property type="entry name" value="GEM-ASSOCIATED PROTEIN 5"/>
    <property type="match status" value="1"/>
</dbReference>
<evidence type="ECO:0000313" key="8">
    <source>
        <dbReference type="EnsemblMetazoa" id="MDOA009926-PA"/>
    </source>
</evidence>
<evidence type="ECO:0000256" key="2">
    <source>
        <dbReference type="ARBA" id="ARBA00022737"/>
    </source>
</evidence>